<dbReference type="InterPro" id="IPR000326">
    <property type="entry name" value="PAP2/HPO"/>
</dbReference>
<name>A0A1I2K4I7_9ACTN</name>
<evidence type="ECO:0000256" key="2">
    <source>
        <dbReference type="SAM" id="Phobius"/>
    </source>
</evidence>
<feature type="region of interest" description="Disordered" evidence="1">
    <location>
        <begin position="1"/>
        <end position="20"/>
    </location>
</feature>
<feature type="transmembrane region" description="Helical" evidence="2">
    <location>
        <begin position="271"/>
        <end position="288"/>
    </location>
</feature>
<organism evidence="4 5">
    <name type="scientific">Actinacidiphila alni</name>
    <dbReference type="NCBI Taxonomy" id="380248"/>
    <lineage>
        <taxon>Bacteria</taxon>
        <taxon>Bacillati</taxon>
        <taxon>Actinomycetota</taxon>
        <taxon>Actinomycetes</taxon>
        <taxon>Kitasatosporales</taxon>
        <taxon>Streptomycetaceae</taxon>
        <taxon>Actinacidiphila</taxon>
    </lineage>
</organism>
<dbReference type="Gene3D" id="1.20.144.10">
    <property type="entry name" value="Phosphatidic acid phosphatase type 2/haloperoxidase"/>
    <property type="match status" value="1"/>
</dbReference>
<dbReference type="EMBL" id="FONG01000021">
    <property type="protein sequence ID" value="SFF61090.1"/>
    <property type="molecule type" value="Genomic_DNA"/>
</dbReference>
<dbReference type="Proteomes" id="UP000199323">
    <property type="component" value="Unassembled WGS sequence"/>
</dbReference>
<feature type="region of interest" description="Disordered" evidence="1">
    <location>
        <begin position="68"/>
        <end position="103"/>
    </location>
</feature>
<protein>
    <submittedName>
        <fullName evidence="4">Undecaprenyl-diphosphatase</fullName>
    </submittedName>
</protein>
<keyword evidence="2" id="KW-0812">Transmembrane</keyword>
<proteinExistence type="predicted"/>
<dbReference type="AlphaFoldDB" id="A0A1I2K4I7"/>
<feature type="transmembrane region" description="Helical" evidence="2">
    <location>
        <begin position="244"/>
        <end position="264"/>
    </location>
</feature>
<keyword evidence="2" id="KW-0472">Membrane</keyword>
<evidence type="ECO:0000259" key="3">
    <source>
        <dbReference type="SMART" id="SM00014"/>
    </source>
</evidence>
<dbReference type="CDD" id="cd03392">
    <property type="entry name" value="PAP2_like_2"/>
    <property type="match status" value="1"/>
</dbReference>
<feature type="domain" description="Phosphatidic acid phosphatase type 2/haloperoxidase" evidence="3">
    <location>
        <begin position="200"/>
        <end position="319"/>
    </location>
</feature>
<accession>A0A1I2K4I7</accession>
<dbReference type="STRING" id="380248.SAMN05216251_12145"/>
<keyword evidence="2" id="KW-1133">Transmembrane helix</keyword>
<sequence>MTGGKEWGDVKKVCGPDGGRVIPGRAAALVTYGFSRTTRSRRSPKGSASGDTAPVYPQHRLSSALAHDTAGIDGPGTPRRSVGRSSHTPRGERYGDRHGRPGTLPPVPGRLTFLLLLSAVGAGLFALLTWQVETDGRMVGRDWSVLGWFRRQDAAHPGAHGTAQVISDFGNIQVAVPVLLAAVVLAGWLGRRAAVVRWWLPPLAAVVTMALLPVAVNTVKAAVLRPAPGRTVPRTDGYGYFPSGHAGTSAVAYGLALLLLLPYVRRPAARTALTAGTLTLQAAVGVALVWCDFHWPLDVLASWCLTVTLLAWFAAAALFSGPPEPASGDVSCSSGSPD</sequence>
<dbReference type="InterPro" id="IPR036938">
    <property type="entry name" value="PAP2/HPO_sf"/>
</dbReference>
<feature type="transmembrane region" description="Helical" evidence="2">
    <location>
        <begin position="300"/>
        <end position="319"/>
    </location>
</feature>
<evidence type="ECO:0000256" key="1">
    <source>
        <dbReference type="SAM" id="MobiDB-lite"/>
    </source>
</evidence>
<feature type="transmembrane region" description="Helical" evidence="2">
    <location>
        <begin position="172"/>
        <end position="190"/>
    </location>
</feature>
<feature type="compositionally biased region" description="Basic and acidic residues" evidence="1">
    <location>
        <begin position="1"/>
        <end position="14"/>
    </location>
</feature>
<dbReference type="Pfam" id="PF01569">
    <property type="entry name" value="PAP2"/>
    <property type="match status" value="1"/>
</dbReference>
<dbReference type="SUPFAM" id="SSF48317">
    <property type="entry name" value="Acid phosphatase/Vanadium-dependent haloperoxidase"/>
    <property type="match status" value="1"/>
</dbReference>
<feature type="compositionally biased region" description="Basic and acidic residues" evidence="1">
    <location>
        <begin position="89"/>
        <end position="99"/>
    </location>
</feature>
<gene>
    <name evidence="4" type="ORF">SAMN05216251_12145</name>
</gene>
<feature type="transmembrane region" description="Helical" evidence="2">
    <location>
        <begin position="202"/>
        <end position="224"/>
    </location>
</feature>
<feature type="transmembrane region" description="Helical" evidence="2">
    <location>
        <begin position="111"/>
        <end position="132"/>
    </location>
</feature>
<evidence type="ECO:0000313" key="5">
    <source>
        <dbReference type="Proteomes" id="UP000199323"/>
    </source>
</evidence>
<evidence type="ECO:0000313" key="4">
    <source>
        <dbReference type="EMBL" id="SFF61090.1"/>
    </source>
</evidence>
<reference evidence="4 5" key="1">
    <citation type="submission" date="2016-10" db="EMBL/GenBank/DDBJ databases">
        <authorList>
            <person name="de Groot N.N."/>
        </authorList>
    </citation>
    <scope>NUCLEOTIDE SEQUENCE [LARGE SCALE GENOMIC DNA]</scope>
    <source>
        <strain evidence="4 5">CGMCC 4.3510</strain>
    </source>
</reference>
<keyword evidence="5" id="KW-1185">Reference proteome</keyword>
<dbReference type="SMART" id="SM00014">
    <property type="entry name" value="acidPPc"/>
    <property type="match status" value="1"/>
</dbReference>
<feature type="region of interest" description="Disordered" evidence="1">
    <location>
        <begin position="33"/>
        <end position="55"/>
    </location>
</feature>